<protein>
    <recommendedName>
        <fullName evidence="2">Bacteriophage N4 adsorption protein B</fullName>
    </recommendedName>
</protein>
<accession>A0A075FND4</accession>
<evidence type="ECO:0000313" key="1">
    <source>
        <dbReference type="EMBL" id="AIE90991.1"/>
    </source>
</evidence>
<dbReference type="SUPFAM" id="SSF160246">
    <property type="entry name" value="EspE N-terminal domain-like"/>
    <property type="match status" value="2"/>
</dbReference>
<sequence>MIRFGELLVRLSLVSERDLTDALQVAPQFGLPLGRTLVLSGRISESELQLAVELQPLIGQNICSLERAKEAAKLVRGKGLLPAEALKRIGVQGATDKATLGCLLVDAGFLSGEQVDNAQKISYETGMRLGRVLILNNLISHSLLTQALDLQGMVRQGRMSLPQAVEMLVASAPKHALPANISLRLEAHGLSPSPAKKQVRFGEFLVMSGLASENEILNAMETSLSKQLSLGEAIVALGLISQSLFKKAESLHEQVSQGEVTLKQATDEIYRLIHGDKGGSKAGSADGDSLPSPVLGELLKMTGFVNDTDITEAIELSSRYPALIGKMLVVSGAIDEATLIASLRCQYLLKHRYLAVDQAVQALQYTRKNKVSFDDAMEELGIAKPSGI</sequence>
<dbReference type="EMBL" id="KF900324">
    <property type="protein sequence ID" value="AIE90991.1"/>
    <property type="molecule type" value="Genomic_DNA"/>
</dbReference>
<proteinExistence type="predicted"/>
<dbReference type="InterPro" id="IPR037257">
    <property type="entry name" value="T2SS_E_N_sf"/>
</dbReference>
<name>A0A075FND4_9ARCH</name>
<organism evidence="1">
    <name type="scientific">uncultured marine thaumarchaeote AD1000_100_C06</name>
    <dbReference type="NCBI Taxonomy" id="1455887"/>
    <lineage>
        <taxon>Archaea</taxon>
        <taxon>Nitrososphaerota</taxon>
        <taxon>environmental samples</taxon>
    </lineage>
</organism>
<evidence type="ECO:0008006" key="2">
    <source>
        <dbReference type="Google" id="ProtNLM"/>
    </source>
</evidence>
<reference evidence="1" key="1">
    <citation type="journal article" date="2014" name="Genome Biol. Evol.">
        <title>Pangenome evidence for extensive interdomain horizontal transfer affecting lineage core and shell genes in uncultured planktonic thaumarchaeota and euryarchaeota.</title>
        <authorList>
            <person name="Deschamps P."/>
            <person name="Zivanovic Y."/>
            <person name="Moreira D."/>
            <person name="Rodriguez-Valera F."/>
            <person name="Lopez-Garcia P."/>
        </authorList>
    </citation>
    <scope>NUCLEOTIDE SEQUENCE</scope>
</reference>
<dbReference type="AlphaFoldDB" id="A0A075FND4"/>